<feature type="compositionally biased region" description="Low complexity" evidence="1">
    <location>
        <begin position="146"/>
        <end position="156"/>
    </location>
</feature>
<dbReference type="InterPro" id="IPR056511">
    <property type="entry name" value="IDM1_C"/>
</dbReference>
<proteinExistence type="predicted"/>
<reference evidence="3" key="2">
    <citation type="submission" date="2020-10" db="EMBL/GenBank/DDBJ databases">
        <authorList>
            <person name="Cooper E.A."/>
            <person name="Brenton Z.W."/>
            <person name="Flinn B.S."/>
            <person name="Jenkins J."/>
            <person name="Shu S."/>
            <person name="Flowers D."/>
            <person name="Luo F."/>
            <person name="Wang Y."/>
            <person name="Xia P."/>
            <person name="Barry K."/>
            <person name="Daum C."/>
            <person name="Lipzen A."/>
            <person name="Yoshinaga Y."/>
            <person name="Schmutz J."/>
            <person name="Saski C."/>
            <person name="Vermerris W."/>
            <person name="Kresovich S."/>
        </authorList>
    </citation>
    <scope>NUCLEOTIDE SEQUENCE</scope>
</reference>
<dbReference type="AlphaFoldDB" id="A0A921QNV0"/>
<organism evidence="3 4">
    <name type="scientific">Sorghum bicolor</name>
    <name type="common">Sorghum</name>
    <name type="synonym">Sorghum vulgare</name>
    <dbReference type="NCBI Taxonomy" id="4558"/>
    <lineage>
        <taxon>Eukaryota</taxon>
        <taxon>Viridiplantae</taxon>
        <taxon>Streptophyta</taxon>
        <taxon>Embryophyta</taxon>
        <taxon>Tracheophyta</taxon>
        <taxon>Spermatophyta</taxon>
        <taxon>Magnoliopsida</taxon>
        <taxon>Liliopsida</taxon>
        <taxon>Poales</taxon>
        <taxon>Poaceae</taxon>
        <taxon>PACMAD clade</taxon>
        <taxon>Panicoideae</taxon>
        <taxon>Andropogonodae</taxon>
        <taxon>Andropogoneae</taxon>
        <taxon>Sorghinae</taxon>
        <taxon>Sorghum</taxon>
    </lineage>
</organism>
<evidence type="ECO:0000313" key="4">
    <source>
        <dbReference type="Proteomes" id="UP000807115"/>
    </source>
</evidence>
<dbReference type="GO" id="GO:0003714">
    <property type="term" value="F:transcription corepressor activity"/>
    <property type="evidence" value="ECO:0007669"/>
    <property type="project" value="InterPro"/>
</dbReference>
<reference evidence="3" key="1">
    <citation type="journal article" date="2019" name="BMC Genomics">
        <title>A new reference genome for Sorghum bicolor reveals high levels of sequence similarity between sweet and grain genotypes: implications for the genetics of sugar metabolism.</title>
        <authorList>
            <person name="Cooper E.A."/>
            <person name="Brenton Z.W."/>
            <person name="Flinn B.S."/>
            <person name="Jenkins J."/>
            <person name="Shu S."/>
            <person name="Flowers D."/>
            <person name="Luo F."/>
            <person name="Wang Y."/>
            <person name="Xia P."/>
            <person name="Barry K."/>
            <person name="Daum C."/>
            <person name="Lipzen A."/>
            <person name="Yoshinaga Y."/>
            <person name="Schmutz J."/>
            <person name="Saski C."/>
            <person name="Vermerris W."/>
            <person name="Kresovich S."/>
        </authorList>
    </citation>
    <scope>NUCLEOTIDE SEQUENCE</scope>
</reference>
<evidence type="ECO:0000256" key="1">
    <source>
        <dbReference type="SAM" id="MobiDB-lite"/>
    </source>
</evidence>
<dbReference type="InterPro" id="IPR042163">
    <property type="entry name" value="PHF12"/>
</dbReference>
<protein>
    <recommendedName>
        <fullName evidence="2">Increased DNA methylation 1 C-terminal domain-containing protein</fullName>
    </recommendedName>
</protein>
<feature type="domain" description="Increased DNA methylation 1 C-terminal" evidence="2">
    <location>
        <begin position="13"/>
        <end position="65"/>
    </location>
</feature>
<dbReference type="Pfam" id="PF23209">
    <property type="entry name" value="IDM1_C"/>
    <property type="match status" value="1"/>
</dbReference>
<comment type="caution">
    <text evidence="3">The sequence shown here is derived from an EMBL/GenBank/DDBJ whole genome shotgun (WGS) entry which is preliminary data.</text>
</comment>
<dbReference type="PANTHER" id="PTHR46309">
    <property type="entry name" value="PHD FINGER PROTEIN 12"/>
    <property type="match status" value="1"/>
</dbReference>
<dbReference type="PANTHER" id="PTHR46309:SF26">
    <property type="entry name" value="PHD-TYPE DOMAIN-CONTAINING PROTEIN"/>
    <property type="match status" value="1"/>
</dbReference>
<dbReference type="Proteomes" id="UP000807115">
    <property type="component" value="Chromosome 6"/>
</dbReference>
<sequence>MVLYMPPVLYTLDVQVEKLVIPAIAALVDTWKRFFSFKLLDPELKEEIRRRSLVVITGTTLLQKPIVAAPPSPSQHKQTEAAAAKSGAEPWWWKYTYEAPPLTDDERAFLEMDTDTAPLGCSFTGKVSSLHKALCAGNSSPSVPYCSSGSPAASTGSSGGPRLSLVR</sequence>
<dbReference type="EMBL" id="CM027685">
    <property type="protein sequence ID" value="KAG0525198.1"/>
    <property type="molecule type" value="Genomic_DNA"/>
</dbReference>
<gene>
    <name evidence="3" type="ORF">BDA96_06G035100</name>
</gene>
<evidence type="ECO:0000313" key="3">
    <source>
        <dbReference type="EMBL" id="KAG0525198.1"/>
    </source>
</evidence>
<feature type="region of interest" description="Disordered" evidence="1">
    <location>
        <begin position="146"/>
        <end position="167"/>
    </location>
</feature>
<evidence type="ECO:0000259" key="2">
    <source>
        <dbReference type="Pfam" id="PF23209"/>
    </source>
</evidence>
<name>A0A921QNV0_SORBI</name>
<accession>A0A921QNV0</accession>